<sequence>MGEGLLWGSAKLLLLPGKAVDHRAAVQPAFVPLPPLGLEPGWGSCSLKDKAPSLPDLRAQSCKLSVEEKELGTVCKARWALRLCPDTASSTRAQKD</sequence>
<dbReference type="AlphaFoldDB" id="L5KMF4"/>
<organism evidence="1 2">
    <name type="scientific">Pteropus alecto</name>
    <name type="common">Black flying fox</name>
    <dbReference type="NCBI Taxonomy" id="9402"/>
    <lineage>
        <taxon>Eukaryota</taxon>
        <taxon>Metazoa</taxon>
        <taxon>Chordata</taxon>
        <taxon>Craniata</taxon>
        <taxon>Vertebrata</taxon>
        <taxon>Euteleostomi</taxon>
        <taxon>Mammalia</taxon>
        <taxon>Eutheria</taxon>
        <taxon>Laurasiatheria</taxon>
        <taxon>Chiroptera</taxon>
        <taxon>Yinpterochiroptera</taxon>
        <taxon>Pteropodoidea</taxon>
        <taxon>Pteropodidae</taxon>
        <taxon>Pteropodinae</taxon>
        <taxon>Pteropus</taxon>
    </lineage>
</organism>
<evidence type="ECO:0000313" key="1">
    <source>
        <dbReference type="EMBL" id="ELK12477.1"/>
    </source>
</evidence>
<dbReference type="Proteomes" id="UP000010552">
    <property type="component" value="Unassembled WGS sequence"/>
</dbReference>
<dbReference type="InParanoid" id="L5KMF4"/>
<name>L5KMF4_PTEAL</name>
<proteinExistence type="predicted"/>
<reference evidence="2" key="1">
    <citation type="journal article" date="2013" name="Science">
        <title>Comparative analysis of bat genomes provides insight into the evolution of flight and immunity.</title>
        <authorList>
            <person name="Zhang G."/>
            <person name="Cowled C."/>
            <person name="Shi Z."/>
            <person name="Huang Z."/>
            <person name="Bishop-Lilly K.A."/>
            <person name="Fang X."/>
            <person name="Wynne J.W."/>
            <person name="Xiong Z."/>
            <person name="Baker M.L."/>
            <person name="Zhao W."/>
            <person name="Tachedjian M."/>
            <person name="Zhu Y."/>
            <person name="Zhou P."/>
            <person name="Jiang X."/>
            <person name="Ng J."/>
            <person name="Yang L."/>
            <person name="Wu L."/>
            <person name="Xiao J."/>
            <person name="Feng Y."/>
            <person name="Chen Y."/>
            <person name="Sun X."/>
            <person name="Zhang Y."/>
            <person name="Marsh G.A."/>
            <person name="Crameri G."/>
            <person name="Broder C.C."/>
            <person name="Frey K.G."/>
            <person name="Wang L.F."/>
            <person name="Wang J."/>
        </authorList>
    </citation>
    <scope>NUCLEOTIDE SEQUENCE [LARGE SCALE GENOMIC DNA]</scope>
</reference>
<evidence type="ECO:0000313" key="2">
    <source>
        <dbReference type="Proteomes" id="UP000010552"/>
    </source>
</evidence>
<gene>
    <name evidence="1" type="ORF">PAL_GLEAN10014892</name>
</gene>
<protein>
    <submittedName>
        <fullName evidence="1">Uncharacterized protein</fullName>
    </submittedName>
</protein>
<dbReference type="EMBL" id="KB030661">
    <property type="protein sequence ID" value="ELK12477.1"/>
    <property type="molecule type" value="Genomic_DNA"/>
</dbReference>
<accession>L5KMF4</accession>
<keyword evidence="2" id="KW-1185">Reference proteome</keyword>